<evidence type="ECO:0000313" key="4">
    <source>
        <dbReference type="Proteomes" id="UP001596152"/>
    </source>
</evidence>
<comment type="caution">
    <text evidence="3">The sequence shown here is derived from an EMBL/GenBank/DDBJ whole genome shotgun (WGS) entry which is preliminary data.</text>
</comment>
<dbReference type="Gene3D" id="1.25.40.10">
    <property type="entry name" value="Tetratricopeptide repeat domain"/>
    <property type="match status" value="1"/>
</dbReference>
<dbReference type="InterPro" id="IPR011464">
    <property type="entry name" value="DUF1570"/>
</dbReference>
<proteinExistence type="predicted"/>
<name>A0ABW0FP15_9CAUL</name>
<keyword evidence="1" id="KW-0732">Signal</keyword>
<organism evidence="3 4">
    <name type="scientific">Brevundimonas staleyi</name>
    <dbReference type="NCBI Taxonomy" id="74326"/>
    <lineage>
        <taxon>Bacteria</taxon>
        <taxon>Pseudomonadati</taxon>
        <taxon>Pseudomonadota</taxon>
        <taxon>Alphaproteobacteria</taxon>
        <taxon>Caulobacterales</taxon>
        <taxon>Caulobacteraceae</taxon>
        <taxon>Brevundimonas</taxon>
    </lineage>
</organism>
<keyword evidence="4" id="KW-1185">Reference proteome</keyword>
<dbReference type="EMBL" id="JBHSLF010000002">
    <property type="protein sequence ID" value="MFC5342688.1"/>
    <property type="molecule type" value="Genomic_DNA"/>
</dbReference>
<accession>A0ABW0FP15</accession>
<gene>
    <name evidence="3" type="ORF">ACFPIE_02105</name>
</gene>
<dbReference type="Proteomes" id="UP001596152">
    <property type="component" value="Unassembled WGS sequence"/>
</dbReference>
<feature type="domain" description="DUF1570" evidence="2">
    <location>
        <begin position="125"/>
        <end position="233"/>
    </location>
</feature>
<dbReference type="InterPro" id="IPR011990">
    <property type="entry name" value="TPR-like_helical_dom_sf"/>
</dbReference>
<dbReference type="SUPFAM" id="SSF48452">
    <property type="entry name" value="TPR-like"/>
    <property type="match status" value="1"/>
</dbReference>
<reference evidence="4" key="1">
    <citation type="journal article" date="2019" name="Int. J. Syst. Evol. Microbiol.">
        <title>The Global Catalogue of Microorganisms (GCM) 10K type strain sequencing project: providing services to taxonomists for standard genome sequencing and annotation.</title>
        <authorList>
            <consortium name="The Broad Institute Genomics Platform"/>
            <consortium name="The Broad Institute Genome Sequencing Center for Infectious Disease"/>
            <person name="Wu L."/>
            <person name="Ma J."/>
        </authorList>
    </citation>
    <scope>NUCLEOTIDE SEQUENCE [LARGE SCALE GENOMIC DNA]</scope>
    <source>
        <strain evidence="4">JCM 12125</strain>
    </source>
</reference>
<evidence type="ECO:0000313" key="3">
    <source>
        <dbReference type="EMBL" id="MFC5342688.1"/>
    </source>
</evidence>
<dbReference type="Pfam" id="PF07607">
    <property type="entry name" value="DUF1570"/>
    <property type="match status" value="1"/>
</dbReference>
<dbReference type="RefSeq" id="WP_374038609.1">
    <property type="nucleotide sequence ID" value="NZ_CP169082.1"/>
</dbReference>
<evidence type="ECO:0000256" key="1">
    <source>
        <dbReference type="SAM" id="SignalP"/>
    </source>
</evidence>
<feature type="signal peptide" evidence="1">
    <location>
        <begin position="1"/>
        <end position="26"/>
    </location>
</feature>
<feature type="chain" id="PRO_5046595986" evidence="1">
    <location>
        <begin position="27"/>
        <end position="537"/>
    </location>
</feature>
<evidence type="ECO:0000259" key="2">
    <source>
        <dbReference type="Pfam" id="PF07607"/>
    </source>
</evidence>
<sequence>MRLSVSARAILLATALSVCATAPARAEWLRAETEHFIVYGDTSERNIRAYAEKVERFDALLRAYYPIAIDHEVPKLELYMANSAADLKLAEPDIQRSVLGFYAPNSGRIFAVANVESVLSDDVIFHEYAHHFMFQMNSIAYPAWFVEGFAEYYATMRIRDGRYLVGLHQPRRMAALTRPANSWVPMEDVLRWRVSASGRYRGSEYYSVSWALTHYMLSDPARTRALGAYLSAISQGADPIAALDGTINRTPAQLRDDVWRYLSGAITSLTPQIDLPDPSVDVSRMTPNEGRLAWIDLRLGRVDPNRPEPTLEQREGESDRAFAARRQEVSQAFVDERRNLIRDALSASTVNPDDPASVKARARAQRLAGEPQTAIALLEPLIRPDSQDARALRYAAEAWLDLAAKSEGDERLTQIRQARSLLAQSLEIDPLDFLTYLDMDRMRQGVAGYPSENDMATLEVAVALAPQSFDARTRYARVLISRGRPADAVAVLHPVANSPHGGGQRAEGRRLIAQARAQLGLTTAEEAPPEEAEPTED</sequence>
<protein>
    <submittedName>
        <fullName evidence="3">DUF1570 domain-containing protein</fullName>
    </submittedName>
</protein>